<dbReference type="PANTHER" id="PTHR39598">
    <property type="entry name" value="AUSTINOL SYNTHESIS PROTEIN F-RELATED"/>
    <property type="match status" value="1"/>
</dbReference>
<proteinExistence type="predicted"/>
<dbReference type="InterPro" id="IPR050977">
    <property type="entry name" value="Fungal_Meroterpenoid_Isomerase"/>
</dbReference>
<dbReference type="Proteomes" id="UP000800093">
    <property type="component" value="Unassembled WGS sequence"/>
</dbReference>
<dbReference type="AlphaFoldDB" id="A0A9P4KDE2"/>
<evidence type="ECO:0000313" key="2">
    <source>
        <dbReference type="Proteomes" id="UP000800093"/>
    </source>
</evidence>
<evidence type="ECO:0000313" key="1">
    <source>
        <dbReference type="EMBL" id="KAF2264430.1"/>
    </source>
</evidence>
<accession>A0A9P4KDE2</accession>
<dbReference type="InterPro" id="IPR032710">
    <property type="entry name" value="NTF2-like_dom_sf"/>
</dbReference>
<dbReference type="OrthoDB" id="3758478at2759"/>
<name>A0A9P4KDE2_9PLEO</name>
<dbReference type="EMBL" id="ML986616">
    <property type="protein sequence ID" value="KAF2264430.1"/>
    <property type="molecule type" value="Genomic_DNA"/>
</dbReference>
<sequence length="152" mass="16965">MPSKERETADALVAAFNAQDPKAIVALRTPDCLRVFLPPSLGFKPQTNDGYLANLTKMNSIFTSFRVTINDVVEGVSTSPSGIVKKKIVMYISARGNTPVGEYRNEYVWKMGFDESGEKISEWSEYVDVGMVRDFYPKLQVAIARMGTNEKD</sequence>
<keyword evidence="2" id="KW-1185">Reference proteome</keyword>
<dbReference type="PANTHER" id="PTHR39598:SF1">
    <property type="entry name" value="AUSTINOID BIOSYNTHESIS CLUSTERS PROTEIN F-RELATED"/>
    <property type="match status" value="1"/>
</dbReference>
<evidence type="ECO:0008006" key="3">
    <source>
        <dbReference type="Google" id="ProtNLM"/>
    </source>
</evidence>
<dbReference type="Gene3D" id="3.10.450.50">
    <property type="match status" value="1"/>
</dbReference>
<gene>
    <name evidence="1" type="ORF">CC78DRAFT_235006</name>
</gene>
<organism evidence="1 2">
    <name type="scientific">Lojkania enalia</name>
    <dbReference type="NCBI Taxonomy" id="147567"/>
    <lineage>
        <taxon>Eukaryota</taxon>
        <taxon>Fungi</taxon>
        <taxon>Dikarya</taxon>
        <taxon>Ascomycota</taxon>
        <taxon>Pezizomycotina</taxon>
        <taxon>Dothideomycetes</taxon>
        <taxon>Pleosporomycetidae</taxon>
        <taxon>Pleosporales</taxon>
        <taxon>Pleosporales incertae sedis</taxon>
        <taxon>Lojkania</taxon>
    </lineage>
</organism>
<protein>
    <recommendedName>
        <fullName evidence="3">SnoaL-like domain-containing protein</fullName>
    </recommendedName>
</protein>
<comment type="caution">
    <text evidence="1">The sequence shown here is derived from an EMBL/GenBank/DDBJ whole genome shotgun (WGS) entry which is preliminary data.</text>
</comment>
<reference evidence="2" key="1">
    <citation type="journal article" date="2020" name="Stud. Mycol.">
        <title>101 Dothideomycetes genomes: A test case for predicting lifestyles and emergence of pathogens.</title>
        <authorList>
            <person name="Haridas S."/>
            <person name="Albert R."/>
            <person name="Binder M."/>
            <person name="Bloem J."/>
            <person name="LaButti K."/>
            <person name="Salamov A."/>
            <person name="Andreopoulos B."/>
            <person name="Baker S."/>
            <person name="Barry K."/>
            <person name="Bills G."/>
            <person name="Bluhm B."/>
            <person name="Cannon C."/>
            <person name="Castanera R."/>
            <person name="Culley D."/>
            <person name="Daum C."/>
            <person name="Ezra D."/>
            <person name="Gonzalez J."/>
            <person name="Henrissat B."/>
            <person name="Kuo A."/>
            <person name="Liang C."/>
            <person name="Lipzen A."/>
            <person name="Lutzoni F."/>
            <person name="Magnuson J."/>
            <person name="Mondo S."/>
            <person name="Nolan M."/>
            <person name="Ohm R."/>
            <person name="Pangilinan J."/>
            <person name="Park H.-J."/>
            <person name="Ramirez L."/>
            <person name="Alfaro M."/>
            <person name="Sun H."/>
            <person name="Tritt A."/>
            <person name="Yoshinaga Y."/>
            <person name="Zwiers L.-H."/>
            <person name="Turgeon B."/>
            <person name="Goodwin S."/>
            <person name="Spatafora J."/>
            <person name="Crous P."/>
            <person name="Grigoriev I."/>
        </authorList>
    </citation>
    <scope>NUCLEOTIDE SEQUENCE [LARGE SCALE GENOMIC DNA]</scope>
    <source>
        <strain evidence="2">CBS 304.66</strain>
    </source>
</reference>
<dbReference type="SUPFAM" id="SSF54427">
    <property type="entry name" value="NTF2-like"/>
    <property type="match status" value="1"/>
</dbReference>